<dbReference type="PANTHER" id="PTHR48081">
    <property type="entry name" value="AB HYDROLASE SUPERFAMILY PROTEIN C4A8.06C"/>
    <property type="match status" value="1"/>
</dbReference>
<protein>
    <recommendedName>
        <fullName evidence="3">Alpha/beta hydrolase fold-3 domain-containing protein</fullName>
    </recommendedName>
</protein>
<keyword evidence="2" id="KW-1133">Transmembrane helix</keyword>
<feature type="transmembrane region" description="Helical" evidence="2">
    <location>
        <begin position="29"/>
        <end position="48"/>
    </location>
</feature>
<proteinExistence type="predicted"/>
<dbReference type="InterPro" id="IPR050300">
    <property type="entry name" value="GDXG_lipolytic_enzyme"/>
</dbReference>
<sequence length="368" mass="40342">MAWPYSGTGPTMSLTATKVKLSFKEKLDFFPAVGSIIIAYLYALLTGLRRTERQAKTLSLHLGYALFRKATMRMTASQMQYILPPDLIIYEKYSKSTGAVPESVQLGDGALGHWVGDRNADNVIIWYHGGGFGLPANMGYFKFYAQLVRDLKASGKSVAVFSLTYTLAPIAVYPTQLRQAVNCLRYILSQPNRDPSTVFLGGDSAGGNLLGGVLSHLAHPHAEIDTLPLQKNLAGAVMIAPWTLLEKEFPGVQVYDGGDIISQVVAGPWASAYIGSGKRDYYTDLSTAPADWFTTFPVNSVLITGGGNEIMLPLIQDLAEKFKKGFENVEFFIGQGECHVAPVFHLELRDNTKTKQGKKVEEFLAQLM</sequence>
<reference evidence="5" key="1">
    <citation type="journal article" date="2017" name="Nat. Microbiol.">
        <title>Global analysis of biosynthetic gene clusters reveals vast potential of secondary metabolite production in Penicillium species.</title>
        <authorList>
            <person name="Nielsen J.C."/>
            <person name="Grijseels S."/>
            <person name="Prigent S."/>
            <person name="Ji B."/>
            <person name="Dainat J."/>
            <person name="Nielsen K.F."/>
            <person name="Frisvad J.C."/>
            <person name="Workman M."/>
            <person name="Nielsen J."/>
        </authorList>
    </citation>
    <scope>NUCLEOTIDE SEQUENCE [LARGE SCALE GENOMIC DNA]</scope>
    <source>
        <strain evidence="5">IBT 31321</strain>
    </source>
</reference>
<feature type="domain" description="Alpha/beta hydrolase fold-3" evidence="3">
    <location>
        <begin position="124"/>
        <end position="340"/>
    </location>
</feature>
<dbReference type="GO" id="GO:0017000">
    <property type="term" value="P:antibiotic biosynthetic process"/>
    <property type="evidence" value="ECO:0007669"/>
    <property type="project" value="UniProtKB-ARBA"/>
</dbReference>
<keyword evidence="2" id="KW-0472">Membrane</keyword>
<keyword evidence="5" id="KW-1185">Reference proteome</keyword>
<dbReference type="Proteomes" id="UP000191500">
    <property type="component" value="Unassembled WGS sequence"/>
</dbReference>
<dbReference type="AlphaFoldDB" id="A0A1V6USN6"/>
<evidence type="ECO:0000313" key="5">
    <source>
        <dbReference type="Proteomes" id="UP000191500"/>
    </source>
</evidence>
<comment type="caution">
    <text evidence="4">The sequence shown here is derived from an EMBL/GenBank/DDBJ whole genome shotgun (WGS) entry which is preliminary data.</text>
</comment>
<keyword evidence="2" id="KW-0812">Transmembrane</keyword>
<gene>
    <name evidence="4" type="ORF">PENCOP_c005G05219</name>
</gene>
<evidence type="ECO:0000259" key="3">
    <source>
        <dbReference type="Pfam" id="PF07859"/>
    </source>
</evidence>
<dbReference type="Gene3D" id="3.40.50.1820">
    <property type="entry name" value="alpha/beta hydrolase"/>
    <property type="match status" value="1"/>
</dbReference>
<evidence type="ECO:0000256" key="1">
    <source>
        <dbReference type="ARBA" id="ARBA00022801"/>
    </source>
</evidence>
<dbReference type="GO" id="GO:0016787">
    <property type="term" value="F:hydrolase activity"/>
    <property type="evidence" value="ECO:0007669"/>
    <property type="project" value="UniProtKB-KW"/>
</dbReference>
<dbReference type="InterPro" id="IPR029058">
    <property type="entry name" value="AB_hydrolase_fold"/>
</dbReference>
<dbReference type="Pfam" id="PF07859">
    <property type="entry name" value="Abhydrolase_3"/>
    <property type="match status" value="1"/>
</dbReference>
<keyword evidence="1" id="KW-0378">Hydrolase</keyword>
<organism evidence="4 5">
    <name type="scientific">Penicillium coprophilum</name>
    <dbReference type="NCBI Taxonomy" id="36646"/>
    <lineage>
        <taxon>Eukaryota</taxon>
        <taxon>Fungi</taxon>
        <taxon>Dikarya</taxon>
        <taxon>Ascomycota</taxon>
        <taxon>Pezizomycotina</taxon>
        <taxon>Eurotiomycetes</taxon>
        <taxon>Eurotiomycetidae</taxon>
        <taxon>Eurotiales</taxon>
        <taxon>Aspergillaceae</taxon>
        <taxon>Penicillium</taxon>
    </lineage>
</organism>
<name>A0A1V6USN6_9EURO</name>
<dbReference type="GO" id="GO:0072330">
    <property type="term" value="P:monocarboxylic acid biosynthetic process"/>
    <property type="evidence" value="ECO:0007669"/>
    <property type="project" value="UniProtKB-ARBA"/>
</dbReference>
<evidence type="ECO:0000256" key="2">
    <source>
        <dbReference type="SAM" id="Phobius"/>
    </source>
</evidence>
<dbReference type="EMBL" id="MDDG01000005">
    <property type="protein sequence ID" value="OQE41425.1"/>
    <property type="molecule type" value="Genomic_DNA"/>
</dbReference>
<dbReference type="SUPFAM" id="SSF53474">
    <property type="entry name" value="alpha/beta-Hydrolases"/>
    <property type="match status" value="1"/>
</dbReference>
<evidence type="ECO:0000313" key="4">
    <source>
        <dbReference type="EMBL" id="OQE41425.1"/>
    </source>
</evidence>
<accession>A0A1V6USN6</accession>
<dbReference type="STRING" id="36646.A0A1V6USN6"/>
<dbReference type="PANTHER" id="PTHR48081:SF21">
    <property type="entry name" value="LIPASE_THIOESTERASE FAMILY PROTEIN (AFU_ORTHOLOGUE AFUA_8G02590)"/>
    <property type="match status" value="1"/>
</dbReference>
<dbReference type="InterPro" id="IPR013094">
    <property type="entry name" value="AB_hydrolase_3"/>
</dbReference>